<evidence type="ECO:0000256" key="1">
    <source>
        <dbReference type="SAM" id="Phobius"/>
    </source>
</evidence>
<keyword evidence="5" id="KW-1185">Reference proteome</keyword>
<reference evidence="3 5" key="2">
    <citation type="submission" date="2020-08" db="EMBL/GenBank/DDBJ databases">
        <title>Genomic Encyclopedia of Type Strains, Phase IV (KMG-IV): sequencing the most valuable type-strain genomes for metagenomic binning, comparative biology and taxonomic classification.</title>
        <authorList>
            <person name="Goeker M."/>
        </authorList>
    </citation>
    <scope>NUCLEOTIDE SEQUENCE [LARGE SCALE GENOMIC DNA]</scope>
    <source>
        <strain evidence="3 5">DSM 22419</strain>
    </source>
</reference>
<sequence>MFSFNSIVMMVISGVLAVLYFIASVYNRMNRKSYTHKVQKPGQLMTFFSRVMLILSILCAGFTLLGAMMKDTEMAVVFAVITIISTLLTWGIKHKYDFTYQETDEYFIVTRRKKTYKVYYKDISHWQWGIYDIYIQDRNRPEGDFIGVSVSLFKPEILLTKMTEKVFAGEFPRIDGLYPDDTVYPGDPLRKKEIVRCLTQAGYSYLIPEYIDALSTMQQDNV</sequence>
<accession>A0A6V7R1K4</accession>
<keyword evidence="1" id="KW-0812">Transmembrane</keyword>
<evidence type="ECO:0000313" key="4">
    <source>
        <dbReference type="Proteomes" id="UP000534001"/>
    </source>
</evidence>
<feature type="transmembrane region" description="Helical" evidence="1">
    <location>
        <begin position="74"/>
        <end position="92"/>
    </location>
</feature>
<dbReference type="Proteomes" id="UP000545588">
    <property type="component" value="Unassembled WGS sequence"/>
</dbReference>
<dbReference type="RefSeq" id="WP_184283458.1">
    <property type="nucleotide sequence ID" value="NZ_BMCO01000002.1"/>
</dbReference>
<dbReference type="EMBL" id="CAJEWA010000004">
    <property type="protein sequence ID" value="CAD2071216.1"/>
    <property type="molecule type" value="Genomic_DNA"/>
</dbReference>
<evidence type="ECO:0000313" key="2">
    <source>
        <dbReference type="EMBL" id="CAD2071216.1"/>
    </source>
</evidence>
<gene>
    <name evidence="3" type="ORF">HNR41_001616</name>
    <name evidence="2" type="ORF">JEOCOQ751_00165</name>
</gene>
<comment type="caution">
    <text evidence="2">The sequence shown here is derived from an EMBL/GenBank/DDBJ whole genome shotgun (WGS) entry which is preliminary data.</text>
</comment>
<dbReference type="EMBL" id="JACHFF010000002">
    <property type="protein sequence ID" value="MBB6423644.1"/>
    <property type="molecule type" value="Genomic_DNA"/>
</dbReference>
<evidence type="ECO:0000313" key="5">
    <source>
        <dbReference type="Proteomes" id="UP000545588"/>
    </source>
</evidence>
<feature type="transmembrane region" description="Helical" evidence="1">
    <location>
        <begin position="6"/>
        <end position="26"/>
    </location>
</feature>
<evidence type="ECO:0000313" key="3">
    <source>
        <dbReference type="EMBL" id="MBB6423644.1"/>
    </source>
</evidence>
<name>A0A6V7R1K4_9STAP</name>
<feature type="transmembrane region" description="Helical" evidence="1">
    <location>
        <begin position="47"/>
        <end position="68"/>
    </location>
</feature>
<dbReference type="Proteomes" id="UP000534001">
    <property type="component" value="Unassembled WGS sequence"/>
</dbReference>
<keyword evidence="1" id="KW-1133">Transmembrane helix</keyword>
<organism evidence="2 4">
    <name type="scientific">Jeotgalicoccus coquinae</name>
    <dbReference type="NCBI Taxonomy" id="709509"/>
    <lineage>
        <taxon>Bacteria</taxon>
        <taxon>Bacillati</taxon>
        <taxon>Bacillota</taxon>
        <taxon>Bacilli</taxon>
        <taxon>Bacillales</taxon>
        <taxon>Staphylococcaceae</taxon>
        <taxon>Jeotgalicoccus</taxon>
    </lineage>
</organism>
<keyword evidence="1" id="KW-0472">Membrane</keyword>
<reference evidence="2 4" key="1">
    <citation type="submission" date="2020-07" db="EMBL/GenBank/DDBJ databases">
        <authorList>
            <person name="Criscuolo A."/>
        </authorList>
    </citation>
    <scope>NUCLEOTIDE SEQUENCE [LARGE SCALE GENOMIC DNA]</scope>
    <source>
        <strain evidence="2">CIP111751</strain>
    </source>
</reference>
<protein>
    <submittedName>
        <fullName evidence="3">Membrane protein</fullName>
    </submittedName>
</protein>
<dbReference type="AlphaFoldDB" id="A0A6V7R1K4"/>
<proteinExistence type="predicted"/>